<keyword evidence="3 7" id="KW-0812">Transmembrane</keyword>
<comment type="subcellular location">
    <subcellularLocation>
        <location evidence="1">Membrane</location>
        <topology evidence="1">Multi-pass membrane protein</topology>
    </subcellularLocation>
</comment>
<evidence type="ECO:0000313" key="9">
    <source>
        <dbReference type="Proteomes" id="UP000239867"/>
    </source>
</evidence>
<feature type="transmembrane region" description="Helical" evidence="7">
    <location>
        <begin position="417"/>
        <end position="447"/>
    </location>
</feature>
<dbReference type="GO" id="GO:0016020">
    <property type="term" value="C:membrane"/>
    <property type="evidence" value="ECO:0007669"/>
    <property type="project" value="UniProtKB-SubCell"/>
</dbReference>
<feature type="transmembrane region" description="Helical" evidence="7">
    <location>
        <begin position="85"/>
        <end position="112"/>
    </location>
</feature>
<feature type="region of interest" description="Disordered" evidence="6">
    <location>
        <begin position="204"/>
        <end position="225"/>
    </location>
</feature>
<keyword evidence="5 7" id="KW-0472">Membrane</keyword>
<reference evidence="8 9" key="1">
    <citation type="journal article" date="2018" name="MBio">
        <title>Insights into the evolution of host association through the isolation and characterization of a novel human periodontal pathobiont, Desulfobulbus oralis.</title>
        <authorList>
            <person name="Cross K.L."/>
            <person name="Chirania P."/>
            <person name="Xiong W."/>
            <person name="Beall C.J."/>
            <person name="Elkins J.G."/>
            <person name="Giannone R.J."/>
            <person name="Griffen A.L."/>
            <person name="Guss A.M."/>
            <person name="Hettich R.L."/>
            <person name="Joshi S.S."/>
            <person name="Mokrzan E.M."/>
            <person name="Martin R.K."/>
            <person name="Zhulin I.B."/>
            <person name="Leys E.J."/>
            <person name="Podar M."/>
        </authorList>
    </citation>
    <scope>NUCLEOTIDE SEQUENCE [LARGE SCALE GENOMIC DNA]</scope>
    <source>
        <strain evidence="8 9">ORNL</strain>
    </source>
</reference>
<evidence type="ECO:0000256" key="2">
    <source>
        <dbReference type="ARBA" id="ARBA00009773"/>
    </source>
</evidence>
<evidence type="ECO:0008006" key="10">
    <source>
        <dbReference type="Google" id="ProtNLM"/>
    </source>
</evidence>
<accession>A0A2L1GPK0</accession>
<dbReference type="Pfam" id="PF01594">
    <property type="entry name" value="AI-2E_transport"/>
    <property type="match status" value="2"/>
</dbReference>
<feature type="transmembrane region" description="Helical" evidence="7">
    <location>
        <begin position="325"/>
        <end position="344"/>
    </location>
</feature>
<evidence type="ECO:0000256" key="5">
    <source>
        <dbReference type="ARBA" id="ARBA00023136"/>
    </source>
</evidence>
<evidence type="ECO:0000256" key="7">
    <source>
        <dbReference type="SAM" id="Phobius"/>
    </source>
</evidence>
<dbReference type="PANTHER" id="PTHR21716">
    <property type="entry name" value="TRANSMEMBRANE PROTEIN"/>
    <property type="match status" value="1"/>
</dbReference>
<protein>
    <recommendedName>
        <fullName evidence="10">AI-2E family transporter</fullName>
    </recommendedName>
</protein>
<organism evidence="8 9">
    <name type="scientific">Desulfobulbus oralis</name>
    <dbReference type="NCBI Taxonomy" id="1986146"/>
    <lineage>
        <taxon>Bacteria</taxon>
        <taxon>Pseudomonadati</taxon>
        <taxon>Thermodesulfobacteriota</taxon>
        <taxon>Desulfobulbia</taxon>
        <taxon>Desulfobulbales</taxon>
        <taxon>Desulfobulbaceae</taxon>
        <taxon>Desulfobulbus</taxon>
    </lineage>
</organism>
<dbReference type="KEGG" id="deo:CAY53_09065"/>
<feature type="transmembrane region" description="Helical" evidence="7">
    <location>
        <begin position="385"/>
        <end position="405"/>
    </location>
</feature>
<evidence type="ECO:0000256" key="6">
    <source>
        <dbReference type="SAM" id="MobiDB-lite"/>
    </source>
</evidence>
<dbReference type="OrthoDB" id="9772136at2"/>
<keyword evidence="9" id="KW-1185">Reference proteome</keyword>
<dbReference type="PANTHER" id="PTHR21716:SF62">
    <property type="entry name" value="TRANSPORT PROTEIN YDBI-RELATED"/>
    <property type="match status" value="1"/>
</dbReference>
<dbReference type="EMBL" id="CP021255">
    <property type="protein sequence ID" value="AVD71599.1"/>
    <property type="molecule type" value="Genomic_DNA"/>
</dbReference>
<feature type="transmembrane region" description="Helical" evidence="7">
    <location>
        <begin position="133"/>
        <end position="152"/>
    </location>
</feature>
<evidence type="ECO:0000256" key="1">
    <source>
        <dbReference type="ARBA" id="ARBA00004141"/>
    </source>
</evidence>
<feature type="compositionally biased region" description="Low complexity" evidence="6">
    <location>
        <begin position="204"/>
        <end position="216"/>
    </location>
</feature>
<sequence>MAACGSGGGSGVSGALGDLCPLAARSTRGAHFCTMRRVSSERPQSLRSFFLLSGHGFQDCMHSSQVPSDNPLSFWNRLLPHAANLLAWGLLIGLIYLLRSFFLLIFLTFVFAYLQTRVGRRVEGLLPNRIVRVVVVALAFISVLTAAGIFLVPKVKTQTQIFVSQFGLYLNRVDEELERLSEKYPVLEEILPVLAEAAPPAAEPAEAGPAVQGPPQHGQPQRKGLRNSPTAVLLQQLLGLGDLGGSQNLNQIIDTLSNVGGKVLTFTANFLLSLLFSFLIVLDMPVLGRHVRGLADTRLRFIYLAVADNIREFSLVLGRALEAQLIIALVNSALTAIGVMALGLGSNVAFLSVFVFCFSFFPVVGVFISSIPICLVALQSQGLHTMLLAIALITLIHLIEGYVLNPRVYSSYMRINSVIILIILTLAGKLFGFWGLLLGVPVCTYIFGYAIRPNHPLVFPDLDGKGAQNAPPASAGDSTSGQGDGPAQPMA</sequence>
<dbReference type="InterPro" id="IPR002549">
    <property type="entry name" value="AI-2E-like"/>
</dbReference>
<evidence type="ECO:0000313" key="8">
    <source>
        <dbReference type="EMBL" id="AVD71599.1"/>
    </source>
</evidence>
<evidence type="ECO:0000256" key="3">
    <source>
        <dbReference type="ARBA" id="ARBA00022692"/>
    </source>
</evidence>
<comment type="similarity">
    <text evidence="2">Belongs to the autoinducer-2 exporter (AI-2E) (TC 2.A.86) family.</text>
</comment>
<gene>
    <name evidence="8" type="ORF">CAY53_09065</name>
</gene>
<feature type="transmembrane region" description="Helical" evidence="7">
    <location>
        <begin position="263"/>
        <end position="282"/>
    </location>
</feature>
<dbReference type="AlphaFoldDB" id="A0A2L1GPK0"/>
<feature type="transmembrane region" description="Helical" evidence="7">
    <location>
        <begin position="350"/>
        <end position="378"/>
    </location>
</feature>
<dbReference type="Proteomes" id="UP000239867">
    <property type="component" value="Chromosome"/>
</dbReference>
<evidence type="ECO:0000256" key="4">
    <source>
        <dbReference type="ARBA" id="ARBA00022989"/>
    </source>
</evidence>
<dbReference type="GO" id="GO:0055085">
    <property type="term" value="P:transmembrane transport"/>
    <property type="evidence" value="ECO:0007669"/>
    <property type="project" value="TreeGrafter"/>
</dbReference>
<proteinExistence type="inferred from homology"/>
<keyword evidence="4 7" id="KW-1133">Transmembrane helix</keyword>
<feature type="region of interest" description="Disordered" evidence="6">
    <location>
        <begin position="466"/>
        <end position="491"/>
    </location>
</feature>
<name>A0A2L1GPK0_9BACT</name>